<evidence type="ECO:0000313" key="2">
    <source>
        <dbReference type="EMBL" id="ONK73767.1"/>
    </source>
</evidence>
<dbReference type="Gramene" id="ONK73767">
    <property type="protein sequence ID" value="ONK73767"/>
    <property type="gene ID" value="A4U43_C04F35160"/>
</dbReference>
<reference evidence="3" key="1">
    <citation type="journal article" date="2017" name="Nat. Commun.">
        <title>The asparagus genome sheds light on the origin and evolution of a young Y chromosome.</title>
        <authorList>
            <person name="Harkess A."/>
            <person name="Zhou J."/>
            <person name="Xu C."/>
            <person name="Bowers J.E."/>
            <person name="Van der Hulst R."/>
            <person name="Ayyampalayam S."/>
            <person name="Mercati F."/>
            <person name="Riccardi P."/>
            <person name="McKain M.R."/>
            <person name="Kakrana A."/>
            <person name="Tang H."/>
            <person name="Ray J."/>
            <person name="Groenendijk J."/>
            <person name="Arikit S."/>
            <person name="Mathioni S.M."/>
            <person name="Nakano M."/>
            <person name="Shan H."/>
            <person name="Telgmann-Rauber A."/>
            <person name="Kanno A."/>
            <person name="Yue Z."/>
            <person name="Chen H."/>
            <person name="Li W."/>
            <person name="Chen Y."/>
            <person name="Xu X."/>
            <person name="Zhang Y."/>
            <person name="Luo S."/>
            <person name="Chen H."/>
            <person name="Gao J."/>
            <person name="Mao Z."/>
            <person name="Pires J.C."/>
            <person name="Luo M."/>
            <person name="Kudrna D."/>
            <person name="Wing R.A."/>
            <person name="Meyers B.C."/>
            <person name="Yi K."/>
            <person name="Kong H."/>
            <person name="Lavrijsen P."/>
            <person name="Sunseri F."/>
            <person name="Falavigna A."/>
            <person name="Ye Y."/>
            <person name="Leebens-Mack J.H."/>
            <person name="Chen G."/>
        </authorList>
    </citation>
    <scope>NUCLEOTIDE SEQUENCE [LARGE SCALE GENOMIC DNA]</scope>
    <source>
        <strain evidence="3">cv. DH0086</strain>
    </source>
</reference>
<dbReference type="Proteomes" id="UP000243459">
    <property type="component" value="Chromosome 4"/>
</dbReference>
<organism evidence="2 3">
    <name type="scientific">Asparagus officinalis</name>
    <name type="common">Garden asparagus</name>
    <dbReference type="NCBI Taxonomy" id="4686"/>
    <lineage>
        <taxon>Eukaryota</taxon>
        <taxon>Viridiplantae</taxon>
        <taxon>Streptophyta</taxon>
        <taxon>Embryophyta</taxon>
        <taxon>Tracheophyta</taxon>
        <taxon>Spermatophyta</taxon>
        <taxon>Magnoliopsida</taxon>
        <taxon>Liliopsida</taxon>
        <taxon>Asparagales</taxon>
        <taxon>Asparagaceae</taxon>
        <taxon>Asparagoideae</taxon>
        <taxon>Asparagus</taxon>
    </lineage>
</organism>
<sequence>MDEDFTTTSLSEVQLSSSTVFEAQLQQLLESRQHQRWAYAIFWRPTTSVLRWESGHLIDSVDRCLATDIEWFYALSLSRSYPVDDATLILPLAVAFKTRSTPSGRQRAPPITRPGCGAVPGEGRPTVSNHGPGSRTFGGVLPSSGPPRPVPAESSTPRTRQIHPPNGEEGKGKMPVEREAGEAEEGELNGRFRELKIRRSQLASKT</sequence>
<feature type="compositionally biased region" description="Basic and acidic residues" evidence="1">
    <location>
        <begin position="166"/>
        <end position="181"/>
    </location>
</feature>
<gene>
    <name evidence="2" type="ORF">A4U43_C04F35160</name>
</gene>
<name>A0A5P1F8P4_ASPOF</name>
<proteinExistence type="predicted"/>
<evidence type="ECO:0000313" key="3">
    <source>
        <dbReference type="Proteomes" id="UP000243459"/>
    </source>
</evidence>
<dbReference type="AlphaFoldDB" id="A0A5P1F8P4"/>
<protein>
    <submittedName>
        <fullName evidence="2">Uncharacterized protein</fullName>
    </submittedName>
</protein>
<feature type="compositionally biased region" description="Basic and acidic residues" evidence="1">
    <location>
        <begin position="188"/>
        <end position="197"/>
    </location>
</feature>
<accession>A0A5P1F8P4</accession>
<feature type="region of interest" description="Disordered" evidence="1">
    <location>
        <begin position="101"/>
        <end position="206"/>
    </location>
</feature>
<evidence type="ECO:0000256" key="1">
    <source>
        <dbReference type="SAM" id="MobiDB-lite"/>
    </source>
</evidence>
<keyword evidence="3" id="KW-1185">Reference proteome</keyword>
<dbReference type="EMBL" id="CM007384">
    <property type="protein sequence ID" value="ONK73767.1"/>
    <property type="molecule type" value="Genomic_DNA"/>
</dbReference>